<accession>A0A9N9RTZ5</accession>
<evidence type="ECO:0000256" key="5">
    <source>
        <dbReference type="PROSITE-ProRule" id="PRU00042"/>
    </source>
</evidence>
<keyword evidence="3 5" id="KW-0863">Zinc-finger</keyword>
<dbReference type="AlphaFoldDB" id="A0A9N9RTZ5"/>
<dbReference type="Proteomes" id="UP001153620">
    <property type="component" value="Chromosome 2"/>
</dbReference>
<reference evidence="7" key="2">
    <citation type="submission" date="2022-10" db="EMBL/GenBank/DDBJ databases">
        <authorList>
            <consortium name="ENA_rothamsted_submissions"/>
            <consortium name="culmorum"/>
            <person name="King R."/>
        </authorList>
    </citation>
    <scope>NUCLEOTIDE SEQUENCE</scope>
</reference>
<feature type="domain" description="C2H2-type" evidence="6">
    <location>
        <begin position="240"/>
        <end position="268"/>
    </location>
</feature>
<protein>
    <recommendedName>
        <fullName evidence="6">C2H2-type domain-containing protein</fullName>
    </recommendedName>
</protein>
<evidence type="ECO:0000256" key="2">
    <source>
        <dbReference type="ARBA" id="ARBA00022737"/>
    </source>
</evidence>
<proteinExistence type="predicted"/>
<dbReference type="GO" id="GO:0008270">
    <property type="term" value="F:zinc ion binding"/>
    <property type="evidence" value="ECO:0007669"/>
    <property type="project" value="UniProtKB-KW"/>
</dbReference>
<evidence type="ECO:0000256" key="4">
    <source>
        <dbReference type="ARBA" id="ARBA00022833"/>
    </source>
</evidence>
<keyword evidence="1" id="KW-0479">Metal-binding</keyword>
<dbReference type="PANTHER" id="PTHR24379:SF121">
    <property type="entry name" value="C2H2-TYPE DOMAIN-CONTAINING PROTEIN"/>
    <property type="match status" value="1"/>
</dbReference>
<organism evidence="7 8">
    <name type="scientific">Chironomus riparius</name>
    <dbReference type="NCBI Taxonomy" id="315576"/>
    <lineage>
        <taxon>Eukaryota</taxon>
        <taxon>Metazoa</taxon>
        <taxon>Ecdysozoa</taxon>
        <taxon>Arthropoda</taxon>
        <taxon>Hexapoda</taxon>
        <taxon>Insecta</taxon>
        <taxon>Pterygota</taxon>
        <taxon>Neoptera</taxon>
        <taxon>Endopterygota</taxon>
        <taxon>Diptera</taxon>
        <taxon>Nematocera</taxon>
        <taxon>Chironomoidea</taxon>
        <taxon>Chironomidae</taxon>
        <taxon>Chironominae</taxon>
        <taxon>Chironomus</taxon>
    </lineage>
</organism>
<sequence length="303" mass="35919">MNEFSALNCGRELCFICKELILSTGDSNFTSLSGKSLYEIISSIFSHSLFDENFFMFKICAECQERIKMFDELQTKANSVKNELIGLYEANGHFNEIQSMELDNVDFTFKPIEFEIITESANIEESKTDELSDDFKKIIEEKGIKYDYSVFQRVFGANEDDMETQKKHRKFYCNECKIEIKNFNNFLIHKADHEKQNYQMSSPNDENQPDEKFNCFCGKIFLYKLSYTQHLKIHNNIREYPCKLCDFKAFNSTHLQRHIRARHTKEKKHTCIYCGRKFGEKYNMNSHIRKQHMSNKYNVEAVY</sequence>
<keyword evidence="4" id="KW-0862">Zinc</keyword>
<dbReference type="SUPFAM" id="SSF57667">
    <property type="entry name" value="beta-beta-alpha zinc fingers"/>
    <property type="match status" value="2"/>
</dbReference>
<dbReference type="Gene3D" id="3.30.160.60">
    <property type="entry name" value="Classic Zinc Finger"/>
    <property type="match status" value="2"/>
</dbReference>
<dbReference type="OrthoDB" id="6077919at2759"/>
<dbReference type="PANTHER" id="PTHR24379">
    <property type="entry name" value="KRAB AND ZINC FINGER DOMAIN-CONTAINING"/>
    <property type="match status" value="1"/>
</dbReference>
<dbReference type="PROSITE" id="PS50157">
    <property type="entry name" value="ZINC_FINGER_C2H2_2"/>
    <property type="match status" value="2"/>
</dbReference>
<keyword evidence="2" id="KW-0677">Repeat</keyword>
<evidence type="ECO:0000256" key="1">
    <source>
        <dbReference type="ARBA" id="ARBA00022723"/>
    </source>
</evidence>
<evidence type="ECO:0000259" key="6">
    <source>
        <dbReference type="PROSITE" id="PS50157"/>
    </source>
</evidence>
<gene>
    <name evidence="7" type="ORF">CHIRRI_LOCUS7740</name>
</gene>
<dbReference type="InterPro" id="IPR013087">
    <property type="entry name" value="Znf_C2H2_type"/>
</dbReference>
<reference evidence="7" key="1">
    <citation type="submission" date="2022-01" db="EMBL/GenBank/DDBJ databases">
        <authorList>
            <person name="King R."/>
        </authorList>
    </citation>
    <scope>NUCLEOTIDE SEQUENCE</scope>
</reference>
<dbReference type="SMART" id="SM00355">
    <property type="entry name" value="ZnF_C2H2"/>
    <property type="match status" value="4"/>
</dbReference>
<evidence type="ECO:0000313" key="8">
    <source>
        <dbReference type="Proteomes" id="UP001153620"/>
    </source>
</evidence>
<dbReference type="InterPro" id="IPR036236">
    <property type="entry name" value="Znf_C2H2_sf"/>
</dbReference>
<evidence type="ECO:0000313" key="7">
    <source>
        <dbReference type="EMBL" id="CAG9804862.1"/>
    </source>
</evidence>
<evidence type="ECO:0000256" key="3">
    <source>
        <dbReference type="ARBA" id="ARBA00022771"/>
    </source>
</evidence>
<dbReference type="PROSITE" id="PS00028">
    <property type="entry name" value="ZINC_FINGER_C2H2_1"/>
    <property type="match status" value="2"/>
</dbReference>
<dbReference type="EMBL" id="OU895878">
    <property type="protein sequence ID" value="CAG9804862.1"/>
    <property type="molecule type" value="Genomic_DNA"/>
</dbReference>
<name>A0A9N9RTZ5_9DIPT</name>
<keyword evidence="8" id="KW-1185">Reference proteome</keyword>
<feature type="domain" description="C2H2-type" evidence="6">
    <location>
        <begin position="269"/>
        <end position="297"/>
    </location>
</feature>